<dbReference type="Proteomes" id="UP000177370">
    <property type="component" value="Unassembled WGS sequence"/>
</dbReference>
<name>A0A1F6V5I2_9BACT</name>
<evidence type="ECO:0000256" key="2">
    <source>
        <dbReference type="ARBA" id="ARBA00022649"/>
    </source>
</evidence>
<accession>A0A1F6V5I2</accession>
<dbReference type="Pfam" id="PF05016">
    <property type="entry name" value="ParE_toxin"/>
    <property type="match status" value="1"/>
</dbReference>
<dbReference type="SUPFAM" id="SSF143011">
    <property type="entry name" value="RelE-like"/>
    <property type="match status" value="1"/>
</dbReference>
<gene>
    <name evidence="3" type="ORF">A2647_02965</name>
</gene>
<dbReference type="PANTHER" id="PTHR35601">
    <property type="entry name" value="TOXIN RELE"/>
    <property type="match status" value="1"/>
</dbReference>
<keyword evidence="2" id="KW-1277">Toxin-antitoxin system</keyword>
<proteinExistence type="inferred from homology"/>
<sequence>MEIFYTKRAARQLEDLPKPIQKRIAKKMRFFGEQKNPLRFAERLTDYREGEFRFRVGDYRLTFDVKNTAIYVLHIGRRDNIYQ</sequence>
<evidence type="ECO:0000313" key="4">
    <source>
        <dbReference type="Proteomes" id="UP000177370"/>
    </source>
</evidence>
<dbReference type="InterPro" id="IPR007712">
    <property type="entry name" value="RelE/ParE_toxin"/>
</dbReference>
<comment type="similarity">
    <text evidence="1">Belongs to the RelE toxin family.</text>
</comment>
<evidence type="ECO:0008006" key="5">
    <source>
        <dbReference type="Google" id="ProtNLM"/>
    </source>
</evidence>
<evidence type="ECO:0000256" key="1">
    <source>
        <dbReference type="ARBA" id="ARBA00006226"/>
    </source>
</evidence>
<organism evidence="3 4">
    <name type="scientific">Candidatus Nomurabacteria bacterium RIFCSPHIGHO2_01_FULL_40_24b</name>
    <dbReference type="NCBI Taxonomy" id="1801739"/>
    <lineage>
        <taxon>Bacteria</taxon>
        <taxon>Candidatus Nomuraibacteriota</taxon>
    </lineage>
</organism>
<dbReference type="InterPro" id="IPR035093">
    <property type="entry name" value="RelE/ParE_toxin_dom_sf"/>
</dbReference>
<protein>
    <recommendedName>
        <fullName evidence="5">Plasmid stabilization protein</fullName>
    </recommendedName>
</protein>
<dbReference type="AlphaFoldDB" id="A0A1F6V5I2"/>
<reference evidence="3 4" key="1">
    <citation type="journal article" date="2016" name="Nat. Commun.">
        <title>Thousands of microbial genomes shed light on interconnected biogeochemical processes in an aquifer system.</title>
        <authorList>
            <person name="Anantharaman K."/>
            <person name="Brown C.T."/>
            <person name="Hug L.A."/>
            <person name="Sharon I."/>
            <person name="Castelle C.J."/>
            <person name="Probst A.J."/>
            <person name="Thomas B.C."/>
            <person name="Singh A."/>
            <person name="Wilkins M.J."/>
            <person name="Karaoz U."/>
            <person name="Brodie E.L."/>
            <person name="Williams K.H."/>
            <person name="Hubbard S.S."/>
            <person name="Banfield J.F."/>
        </authorList>
    </citation>
    <scope>NUCLEOTIDE SEQUENCE [LARGE SCALE GENOMIC DNA]</scope>
</reference>
<dbReference type="Gene3D" id="3.30.2310.20">
    <property type="entry name" value="RelE-like"/>
    <property type="match status" value="1"/>
</dbReference>
<comment type="caution">
    <text evidence="3">The sequence shown here is derived from an EMBL/GenBank/DDBJ whole genome shotgun (WGS) entry which is preliminary data.</text>
</comment>
<dbReference type="PANTHER" id="PTHR35601:SF1">
    <property type="entry name" value="TOXIN RELE"/>
    <property type="match status" value="1"/>
</dbReference>
<evidence type="ECO:0000313" key="3">
    <source>
        <dbReference type="EMBL" id="OGI64875.1"/>
    </source>
</evidence>
<dbReference type="EMBL" id="MFTP01000026">
    <property type="protein sequence ID" value="OGI64875.1"/>
    <property type="molecule type" value="Genomic_DNA"/>
</dbReference>